<protein>
    <submittedName>
        <fullName evidence="1">Uncharacterized protein</fullName>
    </submittedName>
</protein>
<reference evidence="1 2" key="1">
    <citation type="submission" date="2024-04" db="EMBL/GenBank/DDBJ databases">
        <authorList>
            <person name="Fracassetti M."/>
        </authorList>
    </citation>
    <scope>NUCLEOTIDE SEQUENCE [LARGE SCALE GENOMIC DNA]</scope>
</reference>
<name>A0AAV2E7N2_9ROSI</name>
<keyword evidence="2" id="KW-1185">Reference proteome</keyword>
<sequence length="250" mass="28465">MDFYSTFSHIVPTSKKRRPRMEFMLGGQPQVLTYDAFTQAMRRDTAHMTMTERQYTVDFNYQGAFRALYHLEHEEDEFEGSLTNAEKLKTHWRILHSLLTRSVIPKLQSGHLMMNKGLIALYSMQSSAESIHLGSLIATSFARSMRLNRVDTMHVGGIITRITCHFQVDLAYCTRVGRMEPFLVETLYNQKLLLQGKRGVEYLDGLRPSGVIRAAVSPTLVDPDPEVLPAVEQPPAHAPGRHRPVFQHPA</sequence>
<proteinExistence type="predicted"/>
<organism evidence="1 2">
    <name type="scientific">Linum trigynum</name>
    <dbReference type="NCBI Taxonomy" id="586398"/>
    <lineage>
        <taxon>Eukaryota</taxon>
        <taxon>Viridiplantae</taxon>
        <taxon>Streptophyta</taxon>
        <taxon>Embryophyta</taxon>
        <taxon>Tracheophyta</taxon>
        <taxon>Spermatophyta</taxon>
        <taxon>Magnoliopsida</taxon>
        <taxon>eudicotyledons</taxon>
        <taxon>Gunneridae</taxon>
        <taxon>Pentapetalae</taxon>
        <taxon>rosids</taxon>
        <taxon>fabids</taxon>
        <taxon>Malpighiales</taxon>
        <taxon>Linaceae</taxon>
        <taxon>Linum</taxon>
    </lineage>
</organism>
<accession>A0AAV2E7N2</accession>
<dbReference type="AlphaFoldDB" id="A0AAV2E7N2"/>
<evidence type="ECO:0000313" key="2">
    <source>
        <dbReference type="Proteomes" id="UP001497516"/>
    </source>
</evidence>
<dbReference type="EMBL" id="OZ034817">
    <property type="protein sequence ID" value="CAL1381824.1"/>
    <property type="molecule type" value="Genomic_DNA"/>
</dbReference>
<gene>
    <name evidence="1" type="ORF">LTRI10_LOCUS23179</name>
</gene>
<dbReference type="Proteomes" id="UP001497516">
    <property type="component" value="Chromosome 4"/>
</dbReference>
<evidence type="ECO:0000313" key="1">
    <source>
        <dbReference type="EMBL" id="CAL1381824.1"/>
    </source>
</evidence>